<dbReference type="InterPro" id="IPR000294">
    <property type="entry name" value="GLA_domain"/>
</dbReference>
<dbReference type="SUPFAM" id="SSF57630">
    <property type="entry name" value="GLA-domain"/>
    <property type="match status" value="1"/>
</dbReference>
<evidence type="ECO:0000256" key="8">
    <source>
        <dbReference type="ARBA" id="ARBA00022837"/>
    </source>
</evidence>
<dbReference type="InterPro" id="IPR050442">
    <property type="entry name" value="Peptidase_S1_coag_factors"/>
</dbReference>
<dbReference type="Gene3D" id="4.10.740.10">
    <property type="entry name" value="Coagulation Factor IX"/>
    <property type="match status" value="1"/>
</dbReference>
<dbReference type="GO" id="GO:0004252">
    <property type="term" value="F:serine-type endopeptidase activity"/>
    <property type="evidence" value="ECO:0007669"/>
    <property type="project" value="InterPro"/>
</dbReference>
<dbReference type="GO" id="GO:0006508">
    <property type="term" value="P:proteolysis"/>
    <property type="evidence" value="ECO:0007669"/>
    <property type="project" value="UniProtKB-KW"/>
</dbReference>
<evidence type="ECO:0000259" key="18">
    <source>
        <dbReference type="PROSITE" id="PS50998"/>
    </source>
</evidence>
<feature type="signal peptide" evidence="15">
    <location>
        <begin position="1"/>
        <end position="18"/>
    </location>
</feature>
<evidence type="ECO:0000256" key="10">
    <source>
        <dbReference type="ARBA" id="ARBA00023180"/>
    </source>
</evidence>
<proteinExistence type="predicted"/>
<evidence type="ECO:0000256" key="4">
    <source>
        <dbReference type="ARBA" id="ARBA00022670"/>
    </source>
</evidence>
<dbReference type="PROSITE" id="PS00022">
    <property type="entry name" value="EGF_1"/>
    <property type="match status" value="1"/>
</dbReference>
<dbReference type="InterPro" id="IPR012224">
    <property type="entry name" value="Pept_S1A_FX"/>
</dbReference>
<dbReference type="Gene3D" id="2.40.10.10">
    <property type="entry name" value="Trypsin-like serine proteases"/>
    <property type="match status" value="2"/>
</dbReference>
<dbReference type="FunFam" id="2.10.25.10:FF:000100">
    <property type="entry name" value="neurogenic locus notch homolog protein 3"/>
    <property type="match status" value="1"/>
</dbReference>
<evidence type="ECO:0000256" key="9">
    <source>
        <dbReference type="ARBA" id="ARBA00023157"/>
    </source>
</evidence>
<dbReference type="PIRSF" id="PIRSF001143">
    <property type="entry name" value="Factor_X"/>
    <property type="match status" value="1"/>
</dbReference>
<feature type="active site" description="Charge relay system" evidence="11">
    <location>
        <position position="365"/>
    </location>
</feature>
<dbReference type="InterPro" id="IPR043504">
    <property type="entry name" value="Peptidase_S1_PA_chymotrypsin"/>
</dbReference>
<keyword evidence="10" id="KW-0325">Glycoprotein</keyword>
<evidence type="ECO:0000256" key="15">
    <source>
        <dbReference type="SAM" id="SignalP"/>
    </source>
</evidence>
<dbReference type="Pfam" id="PF00089">
    <property type="entry name" value="Trypsin"/>
    <property type="match status" value="1"/>
</dbReference>
<dbReference type="SUPFAM" id="SSF50494">
    <property type="entry name" value="Trypsin-like serine proteases"/>
    <property type="match status" value="1"/>
</dbReference>
<evidence type="ECO:0000256" key="3">
    <source>
        <dbReference type="ARBA" id="ARBA00022536"/>
    </source>
</evidence>
<dbReference type="PRINTS" id="PR00722">
    <property type="entry name" value="CHYMOTRYPSIN"/>
</dbReference>
<evidence type="ECO:0000256" key="12">
    <source>
        <dbReference type="PROSITE-ProRule" id="PRU00076"/>
    </source>
</evidence>
<dbReference type="CDD" id="cd00190">
    <property type="entry name" value="Tryp_SPc"/>
    <property type="match status" value="1"/>
</dbReference>
<dbReference type="FunFam" id="4.10.740.10:FF:000001">
    <property type="entry name" value="vitamin K-dependent protein S"/>
    <property type="match status" value="1"/>
</dbReference>
<comment type="subcellular location">
    <subcellularLocation>
        <location evidence="1">Secreted</location>
    </subcellularLocation>
</comment>
<dbReference type="InterPro" id="IPR001314">
    <property type="entry name" value="Peptidase_S1A"/>
</dbReference>
<feature type="compositionally biased region" description="Polar residues" evidence="14">
    <location>
        <begin position="195"/>
        <end position="225"/>
    </location>
</feature>
<dbReference type="SUPFAM" id="SSF57196">
    <property type="entry name" value="EGF/Laminin"/>
    <property type="match status" value="2"/>
</dbReference>
<dbReference type="GO" id="GO:0007596">
    <property type="term" value="P:blood coagulation"/>
    <property type="evidence" value="ECO:0007669"/>
    <property type="project" value="InterPro"/>
</dbReference>
<dbReference type="InterPro" id="IPR017857">
    <property type="entry name" value="Coagulation_fac-like_Gla_dom"/>
</dbReference>
<dbReference type="GO" id="GO:0005615">
    <property type="term" value="C:extracellular space"/>
    <property type="evidence" value="ECO:0007669"/>
    <property type="project" value="TreeGrafter"/>
</dbReference>
<gene>
    <name evidence="19" type="ORF">GDO78_001925</name>
</gene>
<protein>
    <submittedName>
        <fullName evidence="19">Uncharacterized protein</fullName>
    </submittedName>
</protein>
<comment type="caution">
    <text evidence="19">The sequence shown here is derived from an EMBL/GenBank/DDBJ whole genome shotgun (WGS) entry which is preliminary data.</text>
</comment>
<dbReference type="InterPro" id="IPR009003">
    <property type="entry name" value="Peptidase_S1_PA"/>
</dbReference>
<keyword evidence="7 13" id="KW-0378">Hydrolase</keyword>
<accession>A0A8J6FX76</accession>
<evidence type="ECO:0000256" key="7">
    <source>
        <dbReference type="ARBA" id="ARBA00022801"/>
    </source>
</evidence>
<dbReference type="Pfam" id="PF00594">
    <property type="entry name" value="Gla"/>
    <property type="match status" value="1"/>
</dbReference>
<dbReference type="PROSITE" id="PS00135">
    <property type="entry name" value="TRYPSIN_SER"/>
    <property type="match status" value="1"/>
</dbReference>
<feature type="region of interest" description="Disordered" evidence="14">
    <location>
        <begin position="179"/>
        <end position="254"/>
    </location>
</feature>
<evidence type="ECO:0000259" key="16">
    <source>
        <dbReference type="PROSITE" id="PS50026"/>
    </source>
</evidence>
<sequence length="523" mass="58919">MMSHFLCITLFLLSTSSCQSVFIGREKAHHVLRKRANYFLEEILPGNLERECYEEKCSREEAREIFKSPEKTTEFWYHYEDLSPCKENPCHNGGICQQYHYTYTCLCPPLYTGRHCENVRYECWYNNGGCWQYCTDTARSLSVTCSCAQGYTLEEDGKKCAKSARFPCGLTISSSRSLLDPQEPLGRSNLDFPETENSVSNSTAASSLNESVGKQQGVDTEWLQTSDKDVENGTSNNVTGIDSKNATMEGEDGNGTTWYDDFIGRILGNEGRSEKDRIVGGMRCELGQCPWQVMIRTSRGTDFCSGSLISQRWVVSAAHCFEGIDPHHVTLGDYDKYQREQDEQKIAVLKVFSHPYYLGEYYDHDIALLYLRSPAIFSEYTRPICLPSPGLGRLLTQEGEIGQVSGWGATRYKGRASRFLLKVRLPIVSQDTCINSTDMVLTGNMFCAGYNIEARDSCKGDSGGPFAVLYRNTWYLLGVVSWGEGCAQEGKYGVYTRISNYISWIKDTIIETDGVDEPVVQTL</sequence>
<keyword evidence="20" id="KW-1185">Reference proteome</keyword>
<feature type="domain" description="Peptidase S1" evidence="17">
    <location>
        <begin position="278"/>
        <end position="510"/>
    </location>
</feature>
<keyword evidence="2" id="KW-0964">Secreted</keyword>
<dbReference type="CDD" id="cd00054">
    <property type="entry name" value="EGF_CA"/>
    <property type="match status" value="1"/>
</dbReference>
<dbReference type="EMBL" id="WNTK01000001">
    <property type="protein sequence ID" value="KAG9494325.1"/>
    <property type="molecule type" value="Genomic_DNA"/>
</dbReference>
<evidence type="ECO:0000313" key="19">
    <source>
        <dbReference type="EMBL" id="KAG9494325.1"/>
    </source>
</evidence>
<keyword evidence="9 12" id="KW-1015">Disulfide bond</keyword>
<dbReference type="InterPro" id="IPR001881">
    <property type="entry name" value="EGF-like_Ca-bd_dom"/>
</dbReference>
<dbReference type="InterPro" id="IPR000742">
    <property type="entry name" value="EGF"/>
</dbReference>
<evidence type="ECO:0000256" key="11">
    <source>
        <dbReference type="PIRSR" id="PIRSR001143-1"/>
    </source>
</evidence>
<dbReference type="InterPro" id="IPR001254">
    <property type="entry name" value="Trypsin_dom"/>
</dbReference>
<keyword evidence="5 15" id="KW-0732">Signal</keyword>
<evidence type="ECO:0000256" key="14">
    <source>
        <dbReference type="SAM" id="MobiDB-lite"/>
    </source>
</evidence>
<dbReference type="PANTHER" id="PTHR24278">
    <property type="entry name" value="COAGULATION FACTOR"/>
    <property type="match status" value="1"/>
</dbReference>
<dbReference type="FunFam" id="2.40.10.10:FF:000013">
    <property type="entry name" value="Coagulation factor X"/>
    <property type="match status" value="1"/>
</dbReference>
<reference evidence="19" key="1">
    <citation type="thesis" date="2020" institute="ProQuest LLC" country="789 East Eisenhower Parkway, Ann Arbor, MI, USA">
        <title>Comparative Genomics and Chromosome Evolution.</title>
        <authorList>
            <person name="Mudd A.B."/>
        </authorList>
    </citation>
    <scope>NUCLEOTIDE SEQUENCE</scope>
    <source>
        <strain evidence="19">HN-11 Male</strain>
        <tissue evidence="19">Kidney and liver</tissue>
    </source>
</reference>
<feature type="disulfide bond" evidence="12">
    <location>
        <begin position="107"/>
        <end position="116"/>
    </location>
</feature>
<dbReference type="Gene3D" id="2.10.25.10">
    <property type="entry name" value="Laminin"/>
    <property type="match status" value="2"/>
</dbReference>
<feature type="chain" id="PRO_5035200774" evidence="15">
    <location>
        <begin position="19"/>
        <end position="523"/>
    </location>
</feature>
<feature type="active site" description="Charge relay system" evidence="11">
    <location>
        <position position="462"/>
    </location>
</feature>
<name>A0A8J6FX76_ELECQ</name>
<dbReference type="PROSITE" id="PS50240">
    <property type="entry name" value="TRYPSIN_DOM"/>
    <property type="match status" value="1"/>
</dbReference>
<dbReference type="PANTHER" id="PTHR24278:SF25">
    <property type="entry name" value="COAGULATION FACTOR IX"/>
    <property type="match status" value="1"/>
</dbReference>
<dbReference type="Proteomes" id="UP000770717">
    <property type="component" value="Unassembled WGS sequence"/>
</dbReference>
<dbReference type="AlphaFoldDB" id="A0A8J6FX76"/>
<keyword evidence="6" id="KW-0677">Repeat</keyword>
<evidence type="ECO:0000256" key="2">
    <source>
        <dbReference type="ARBA" id="ARBA00022525"/>
    </source>
</evidence>
<keyword evidence="4 13" id="KW-0645">Protease</keyword>
<keyword evidence="3 12" id="KW-0245">EGF-like domain</keyword>
<dbReference type="SMART" id="SM00181">
    <property type="entry name" value="EGF"/>
    <property type="match status" value="2"/>
</dbReference>
<dbReference type="SMART" id="SM00020">
    <property type="entry name" value="Tryp_SPc"/>
    <property type="match status" value="1"/>
</dbReference>
<keyword evidence="8" id="KW-0106">Calcium</keyword>
<comment type="caution">
    <text evidence="12">Lacks conserved residue(s) required for the propagation of feature annotation.</text>
</comment>
<dbReference type="OrthoDB" id="5918597at2759"/>
<dbReference type="SMART" id="SM00179">
    <property type="entry name" value="EGF_CA"/>
    <property type="match status" value="1"/>
</dbReference>
<keyword evidence="13" id="KW-0720">Serine protease</keyword>
<feature type="domain" description="Gla" evidence="18">
    <location>
        <begin position="35"/>
        <end position="81"/>
    </location>
</feature>
<dbReference type="InterPro" id="IPR033116">
    <property type="entry name" value="TRYPSIN_SER"/>
</dbReference>
<feature type="compositionally biased region" description="Polar residues" evidence="14">
    <location>
        <begin position="232"/>
        <end position="246"/>
    </location>
</feature>
<dbReference type="PROSITE" id="PS00011">
    <property type="entry name" value="GLA_1"/>
    <property type="match status" value="1"/>
</dbReference>
<evidence type="ECO:0000256" key="13">
    <source>
        <dbReference type="RuleBase" id="RU363034"/>
    </source>
</evidence>
<dbReference type="GO" id="GO:0005509">
    <property type="term" value="F:calcium ion binding"/>
    <property type="evidence" value="ECO:0007669"/>
    <property type="project" value="InterPro"/>
</dbReference>
<dbReference type="PROSITE" id="PS00134">
    <property type="entry name" value="TRYPSIN_HIS"/>
    <property type="match status" value="1"/>
</dbReference>
<dbReference type="PROSITE" id="PS50998">
    <property type="entry name" value="GLA_2"/>
    <property type="match status" value="1"/>
</dbReference>
<dbReference type="SMART" id="SM00069">
    <property type="entry name" value="GLA"/>
    <property type="match status" value="1"/>
</dbReference>
<evidence type="ECO:0000313" key="20">
    <source>
        <dbReference type="Proteomes" id="UP000770717"/>
    </source>
</evidence>
<dbReference type="InterPro" id="IPR035972">
    <property type="entry name" value="GLA-like_dom_SF"/>
</dbReference>
<dbReference type="Pfam" id="PF14670">
    <property type="entry name" value="FXa_inhibition"/>
    <property type="match status" value="1"/>
</dbReference>
<feature type="active site" description="Charge relay system" evidence="11">
    <location>
        <position position="319"/>
    </location>
</feature>
<dbReference type="InterPro" id="IPR018114">
    <property type="entry name" value="TRYPSIN_HIS"/>
</dbReference>
<evidence type="ECO:0000259" key="17">
    <source>
        <dbReference type="PROSITE" id="PS50240"/>
    </source>
</evidence>
<organism evidence="19 20">
    <name type="scientific">Eleutherodactylus coqui</name>
    <name type="common">Puerto Rican coqui</name>
    <dbReference type="NCBI Taxonomy" id="57060"/>
    <lineage>
        <taxon>Eukaryota</taxon>
        <taxon>Metazoa</taxon>
        <taxon>Chordata</taxon>
        <taxon>Craniata</taxon>
        <taxon>Vertebrata</taxon>
        <taxon>Euteleostomi</taxon>
        <taxon>Amphibia</taxon>
        <taxon>Batrachia</taxon>
        <taxon>Anura</taxon>
        <taxon>Neobatrachia</taxon>
        <taxon>Hyloidea</taxon>
        <taxon>Eleutherodactylidae</taxon>
        <taxon>Eleutherodactylinae</taxon>
        <taxon>Eleutherodactylus</taxon>
        <taxon>Eleutherodactylus</taxon>
    </lineage>
</organism>
<dbReference type="PRINTS" id="PR00001">
    <property type="entry name" value="GLABLOOD"/>
</dbReference>
<evidence type="ECO:0000256" key="5">
    <source>
        <dbReference type="ARBA" id="ARBA00022729"/>
    </source>
</evidence>
<feature type="domain" description="EGF-like" evidence="16">
    <location>
        <begin position="81"/>
        <end position="117"/>
    </location>
</feature>
<dbReference type="Pfam" id="PF00008">
    <property type="entry name" value="EGF"/>
    <property type="match status" value="1"/>
</dbReference>
<dbReference type="PROSITE" id="PS50026">
    <property type="entry name" value="EGF_3"/>
    <property type="match status" value="1"/>
</dbReference>
<evidence type="ECO:0000256" key="1">
    <source>
        <dbReference type="ARBA" id="ARBA00004613"/>
    </source>
</evidence>
<evidence type="ECO:0000256" key="6">
    <source>
        <dbReference type="ARBA" id="ARBA00022737"/>
    </source>
</evidence>